<name>A0ABR9XS48_9CHLB</name>
<dbReference type="RefSeq" id="WP_175186664.1">
    <property type="nucleotide sequence ID" value="NZ_JABVZQ010000001.1"/>
</dbReference>
<reference evidence="2 3" key="1">
    <citation type="journal article" date="2020" name="Microorganisms">
        <title>Simultaneous Genome Sequencing of Prosthecochloris ethylica and Desulfuromonas acetoxidans within a Syntrophic Mixture Reveals Unique Pili and Protein Interactions.</title>
        <authorList>
            <person name="Kyndt J.A."/>
            <person name="Van Beeumen J.J."/>
            <person name="Meyer T.E."/>
        </authorList>
    </citation>
    <scope>NUCLEOTIDE SEQUENCE [LARGE SCALE GENOMIC DNA]</scope>
    <source>
        <strain evidence="2 3">N3</strain>
    </source>
</reference>
<organism evidence="2 3">
    <name type="scientific">Prosthecochloris ethylica</name>
    <dbReference type="NCBI Taxonomy" id="2743976"/>
    <lineage>
        <taxon>Bacteria</taxon>
        <taxon>Pseudomonadati</taxon>
        <taxon>Chlorobiota</taxon>
        <taxon>Chlorobiia</taxon>
        <taxon>Chlorobiales</taxon>
        <taxon>Chlorobiaceae</taxon>
        <taxon>Prosthecochloris</taxon>
    </lineage>
</organism>
<gene>
    <name evidence="2" type="ORF">INT08_06810</name>
</gene>
<evidence type="ECO:0000313" key="3">
    <source>
        <dbReference type="Proteomes" id="UP000619838"/>
    </source>
</evidence>
<dbReference type="InterPro" id="IPR050902">
    <property type="entry name" value="ABC_Transporter_SBP"/>
</dbReference>
<dbReference type="Gene3D" id="3.40.50.1980">
    <property type="entry name" value="Nitrogenase molybdenum iron protein domain"/>
    <property type="match status" value="2"/>
</dbReference>
<dbReference type="PROSITE" id="PS50983">
    <property type="entry name" value="FE_B12_PBP"/>
    <property type="match status" value="1"/>
</dbReference>
<dbReference type="InterPro" id="IPR002491">
    <property type="entry name" value="ABC_transptr_periplasmic_BD"/>
</dbReference>
<dbReference type="Proteomes" id="UP000619838">
    <property type="component" value="Unassembled WGS sequence"/>
</dbReference>
<keyword evidence="3" id="KW-1185">Reference proteome</keyword>
<accession>A0ABR9XS48</accession>
<protein>
    <submittedName>
        <fullName evidence="2">ABC transporter substrate-binding protein</fullName>
    </submittedName>
</protein>
<evidence type="ECO:0000313" key="2">
    <source>
        <dbReference type="EMBL" id="MBF0636882.1"/>
    </source>
</evidence>
<comment type="caution">
    <text evidence="2">The sequence shown here is derived from an EMBL/GenBank/DDBJ whole genome shotgun (WGS) entry which is preliminary data.</text>
</comment>
<dbReference type="PANTHER" id="PTHR30535">
    <property type="entry name" value="VITAMIN B12-BINDING PROTEIN"/>
    <property type="match status" value="1"/>
</dbReference>
<dbReference type="CDD" id="cd01141">
    <property type="entry name" value="TroA_d"/>
    <property type="match status" value="1"/>
</dbReference>
<dbReference type="Pfam" id="PF01497">
    <property type="entry name" value="Peripla_BP_2"/>
    <property type="match status" value="1"/>
</dbReference>
<dbReference type="PANTHER" id="PTHR30535:SF34">
    <property type="entry name" value="MOLYBDATE-BINDING PROTEIN MOLA"/>
    <property type="match status" value="1"/>
</dbReference>
<feature type="domain" description="Fe/B12 periplasmic-binding" evidence="1">
    <location>
        <begin position="123"/>
        <end position="396"/>
    </location>
</feature>
<dbReference type="EMBL" id="JADGII010000009">
    <property type="protein sequence ID" value="MBF0636882.1"/>
    <property type="molecule type" value="Genomic_DNA"/>
</dbReference>
<dbReference type="SUPFAM" id="SSF53807">
    <property type="entry name" value="Helical backbone' metal receptor"/>
    <property type="match status" value="1"/>
</dbReference>
<proteinExistence type="predicted"/>
<sequence>MTERVAACGWPRGTAVSGAGRLSAVMPMLLLAVCLLFFGCSAENPGDGEEAPERAEPENALAGNGLEYAGGFSINEFAGFRTLDVRAGVHGNDGLLSYLLLDPGQPVPEGYDDHIVVRTPVERVAVFSTTHIGFIDLLECTDRIIGVARPEFVNTPSVQERIQDGQITEIGMPFSPNLEVILELDPDLIIATALPPARRTEYNAIIDAGIPVVVVSEWLESSPLGRAEWVKLYAALFGEEQLAHEKFSRIREAYHGLQARTRDVADRPSVISGLPRKDAWFVPGGDSYVAALLRDAGASYHWSDLKTTGSIKMDIEPVYQVALDADFWLNPGTVLNLDELLSNDLRFRDFSSVQNGRVYNNNRLLNPAGGNAYWEFGVVQPERILKDLIMILHPDIAEREGFQDDSLTFYHLID</sequence>
<evidence type="ECO:0000259" key="1">
    <source>
        <dbReference type="PROSITE" id="PS50983"/>
    </source>
</evidence>